<dbReference type="EC" id="4.2.99.18" evidence="6"/>
<dbReference type="GO" id="GO:0008270">
    <property type="term" value="F:zinc ion binding"/>
    <property type="evidence" value="ECO:0007669"/>
    <property type="project" value="UniProtKB-KW"/>
</dbReference>
<evidence type="ECO:0000256" key="13">
    <source>
        <dbReference type="ARBA" id="ARBA00023125"/>
    </source>
</evidence>
<evidence type="ECO:0000256" key="19">
    <source>
        <dbReference type="ARBA" id="ARBA00044632"/>
    </source>
</evidence>
<keyword evidence="13" id="KW-0238">DNA-binding</keyword>
<dbReference type="FunFam" id="1.10.8.50:FF:000003">
    <property type="entry name" value="Formamidopyrimidine-DNA glycosylase"/>
    <property type="match status" value="1"/>
</dbReference>
<dbReference type="GO" id="GO:0003690">
    <property type="term" value="F:double-stranded DNA binding"/>
    <property type="evidence" value="ECO:0007669"/>
    <property type="project" value="UniProtKB-ARBA"/>
</dbReference>
<evidence type="ECO:0000256" key="8">
    <source>
        <dbReference type="ARBA" id="ARBA00022723"/>
    </source>
</evidence>
<dbReference type="SUPFAM" id="SSF46946">
    <property type="entry name" value="S13-like H2TH domain"/>
    <property type="match status" value="1"/>
</dbReference>
<keyword evidence="24" id="KW-1185">Reference proteome</keyword>
<evidence type="ECO:0000313" key="23">
    <source>
        <dbReference type="EMBL" id="MBB5183783.1"/>
    </source>
</evidence>
<dbReference type="PANTHER" id="PTHR22993:SF9">
    <property type="entry name" value="FORMAMIDOPYRIMIDINE-DNA GLYCOSYLASE"/>
    <property type="match status" value="1"/>
</dbReference>
<dbReference type="RefSeq" id="WP_183329077.1">
    <property type="nucleotide sequence ID" value="NZ_JACHHK010000008.1"/>
</dbReference>
<dbReference type="InterPro" id="IPR015887">
    <property type="entry name" value="DNA_glyclase_Znf_dom_DNA_BS"/>
</dbReference>
<evidence type="ECO:0000256" key="14">
    <source>
        <dbReference type="ARBA" id="ARBA00023204"/>
    </source>
</evidence>
<organism evidence="23 24">
    <name type="scientific">Catenisphaera adipataccumulans</name>
    <dbReference type="NCBI Taxonomy" id="700500"/>
    <lineage>
        <taxon>Bacteria</taxon>
        <taxon>Bacillati</taxon>
        <taxon>Bacillota</taxon>
        <taxon>Erysipelotrichia</taxon>
        <taxon>Erysipelotrichales</taxon>
        <taxon>Erysipelotrichaceae</taxon>
        <taxon>Catenisphaera</taxon>
    </lineage>
</organism>
<dbReference type="Gene3D" id="3.20.190.10">
    <property type="entry name" value="MutM-like, N-terminal"/>
    <property type="match status" value="1"/>
</dbReference>
<dbReference type="InterPro" id="IPR020629">
    <property type="entry name" value="FPG_Glyclase"/>
</dbReference>
<evidence type="ECO:0000256" key="6">
    <source>
        <dbReference type="ARBA" id="ARBA00012720"/>
    </source>
</evidence>
<dbReference type="InterPro" id="IPR000214">
    <property type="entry name" value="Znf_DNA_glyclase/AP_lyase"/>
</dbReference>
<dbReference type="PROSITE" id="PS01242">
    <property type="entry name" value="ZF_FPG_1"/>
    <property type="match status" value="1"/>
</dbReference>
<dbReference type="SUPFAM" id="SSF57716">
    <property type="entry name" value="Glucocorticoid receptor-like (DNA-binding domain)"/>
    <property type="match status" value="1"/>
</dbReference>
<evidence type="ECO:0000313" key="24">
    <source>
        <dbReference type="Proteomes" id="UP000539953"/>
    </source>
</evidence>
<dbReference type="InterPro" id="IPR015886">
    <property type="entry name" value="H2TH_FPG"/>
</dbReference>
<dbReference type="EMBL" id="JACHHK010000008">
    <property type="protein sequence ID" value="MBB5183783.1"/>
    <property type="molecule type" value="Genomic_DNA"/>
</dbReference>
<dbReference type="Pfam" id="PF06827">
    <property type="entry name" value="zf-FPG_IleRS"/>
    <property type="match status" value="1"/>
</dbReference>
<keyword evidence="9" id="KW-0227">DNA damage</keyword>
<reference evidence="23 24" key="1">
    <citation type="submission" date="2020-08" db="EMBL/GenBank/DDBJ databases">
        <title>Genomic Encyclopedia of Type Strains, Phase IV (KMG-IV): sequencing the most valuable type-strain genomes for metagenomic binning, comparative biology and taxonomic classification.</title>
        <authorList>
            <person name="Goeker M."/>
        </authorList>
    </citation>
    <scope>NUCLEOTIDE SEQUENCE [LARGE SCALE GENOMIC DNA]</scope>
    <source>
        <strain evidence="23 24">DSM 25799</strain>
    </source>
</reference>
<keyword evidence="16" id="KW-0511">Multifunctional enzyme</keyword>
<evidence type="ECO:0000256" key="7">
    <source>
        <dbReference type="ARBA" id="ARBA00016240"/>
    </source>
</evidence>
<dbReference type="Pfam" id="PF01149">
    <property type="entry name" value="Fapy_DNA_glyco"/>
    <property type="match status" value="1"/>
</dbReference>
<dbReference type="AlphaFoldDB" id="A0A7W8D0D1"/>
<dbReference type="EC" id="3.2.2.23" evidence="5"/>
<feature type="domain" description="Formamidopyrimidine-DNA glycosylase catalytic" evidence="22">
    <location>
        <begin position="2"/>
        <end position="110"/>
    </location>
</feature>
<dbReference type="PROSITE" id="PS51068">
    <property type="entry name" value="FPG_CAT"/>
    <property type="match status" value="1"/>
</dbReference>
<evidence type="ECO:0000256" key="16">
    <source>
        <dbReference type="ARBA" id="ARBA00023268"/>
    </source>
</evidence>
<comment type="catalytic activity">
    <reaction evidence="19">
        <text>2'-deoxyribonucleotide-(2'-deoxyribose 5'-phosphate)-2'-deoxyribonucleotide-DNA = a 3'-end 2'-deoxyribonucleotide-(2,3-dehydro-2,3-deoxyribose 5'-phosphate)-DNA + a 5'-end 5'-phospho-2'-deoxyribonucleoside-DNA + H(+)</text>
        <dbReference type="Rhea" id="RHEA:66592"/>
        <dbReference type="Rhea" id="RHEA-COMP:13180"/>
        <dbReference type="Rhea" id="RHEA-COMP:16897"/>
        <dbReference type="Rhea" id="RHEA-COMP:17067"/>
        <dbReference type="ChEBI" id="CHEBI:15378"/>
        <dbReference type="ChEBI" id="CHEBI:136412"/>
        <dbReference type="ChEBI" id="CHEBI:157695"/>
        <dbReference type="ChEBI" id="CHEBI:167181"/>
        <dbReference type="EC" id="4.2.99.18"/>
    </reaction>
</comment>
<evidence type="ECO:0000256" key="17">
    <source>
        <dbReference type="ARBA" id="ARBA00023295"/>
    </source>
</evidence>
<sequence length="272" mass="31577">MPEGPEVQVVIRTLQEKLQDALITDVEVFYPKLEEDGHLTDLIGQRIRKFSRLGKYMIFETDDYDWIAHMRMEGKFYVFFSAPEDRRHIHAIFHLDDGRYLCYHDTRKFGRMSVYPKTEDLHSLPMLKNVGYDYTDPHVTGDYLYQEIHHSRRCLKMALLDQRIIAGIGNIYANEICFACGLDPRSRCTRLSKKDCALIVDVTRRILNEADALGGTTVHSFASGFGVTGRFQQHLQVHMQDGKPCPRCGHTIEKIMVQNRGTYLCRNCQKRK</sequence>
<dbReference type="Gene3D" id="1.10.8.50">
    <property type="match status" value="1"/>
</dbReference>
<dbReference type="PROSITE" id="PS51066">
    <property type="entry name" value="ZF_FPG_2"/>
    <property type="match status" value="1"/>
</dbReference>
<evidence type="ECO:0000256" key="11">
    <source>
        <dbReference type="ARBA" id="ARBA00022801"/>
    </source>
</evidence>
<evidence type="ECO:0000256" key="10">
    <source>
        <dbReference type="ARBA" id="ARBA00022771"/>
    </source>
</evidence>
<feature type="domain" description="FPG-type" evidence="21">
    <location>
        <begin position="236"/>
        <end position="270"/>
    </location>
</feature>
<keyword evidence="8" id="KW-0479">Metal-binding</keyword>
<accession>A0A7W8D0D1</accession>
<evidence type="ECO:0000256" key="18">
    <source>
        <dbReference type="ARBA" id="ARBA00030638"/>
    </source>
</evidence>
<evidence type="ECO:0000259" key="22">
    <source>
        <dbReference type="PROSITE" id="PS51068"/>
    </source>
</evidence>
<proteinExistence type="inferred from homology"/>
<dbReference type="NCBIfam" id="TIGR00577">
    <property type="entry name" value="fpg"/>
    <property type="match status" value="1"/>
</dbReference>
<dbReference type="InterPro" id="IPR010663">
    <property type="entry name" value="Znf_FPG/IleRS"/>
</dbReference>
<keyword evidence="17 23" id="KW-0326">Glycosidase</keyword>
<dbReference type="NCBIfam" id="NF002211">
    <property type="entry name" value="PRK01103.1"/>
    <property type="match status" value="1"/>
</dbReference>
<dbReference type="SMART" id="SM00898">
    <property type="entry name" value="Fapy_DNA_glyco"/>
    <property type="match status" value="1"/>
</dbReference>
<dbReference type="InterPro" id="IPR012319">
    <property type="entry name" value="FPG_cat"/>
</dbReference>
<dbReference type="SUPFAM" id="SSF81624">
    <property type="entry name" value="N-terminal domain of MutM-like DNA repair proteins"/>
    <property type="match status" value="1"/>
</dbReference>
<comment type="catalytic activity">
    <reaction evidence="1">
        <text>Hydrolysis of DNA containing ring-opened 7-methylguanine residues, releasing 2,6-diamino-4-hydroxy-5-(N-methyl)formamidopyrimidine.</text>
        <dbReference type="EC" id="3.2.2.23"/>
    </reaction>
</comment>
<evidence type="ECO:0000256" key="9">
    <source>
        <dbReference type="ARBA" id="ARBA00022763"/>
    </source>
</evidence>
<dbReference type="Proteomes" id="UP000539953">
    <property type="component" value="Unassembled WGS sequence"/>
</dbReference>
<protein>
    <recommendedName>
        <fullName evidence="7">Formamidopyrimidine-DNA glycosylase</fullName>
        <ecNumber evidence="5">3.2.2.23</ecNumber>
        <ecNumber evidence="6">4.2.99.18</ecNumber>
    </recommendedName>
    <alternativeName>
        <fullName evidence="18">DNA-(apurinic or apyrimidinic site) lyase MutM</fullName>
    </alternativeName>
</protein>
<dbReference type="SMART" id="SM01232">
    <property type="entry name" value="H2TH"/>
    <property type="match status" value="1"/>
</dbReference>
<evidence type="ECO:0000256" key="2">
    <source>
        <dbReference type="ARBA" id="ARBA00001947"/>
    </source>
</evidence>
<dbReference type="GO" id="GO:0003684">
    <property type="term" value="F:damaged DNA binding"/>
    <property type="evidence" value="ECO:0007669"/>
    <property type="project" value="InterPro"/>
</dbReference>
<dbReference type="GO" id="GO:0034039">
    <property type="term" value="F:8-oxo-7,8-dihydroguanine DNA N-glycosylase activity"/>
    <property type="evidence" value="ECO:0007669"/>
    <property type="project" value="TreeGrafter"/>
</dbReference>
<dbReference type="InterPro" id="IPR035937">
    <property type="entry name" value="FPG_N"/>
</dbReference>
<evidence type="ECO:0000256" key="3">
    <source>
        <dbReference type="ARBA" id="ARBA00009409"/>
    </source>
</evidence>
<evidence type="ECO:0000256" key="4">
    <source>
        <dbReference type="ARBA" id="ARBA00011245"/>
    </source>
</evidence>
<dbReference type="GO" id="GO:0006284">
    <property type="term" value="P:base-excision repair"/>
    <property type="evidence" value="ECO:0007669"/>
    <property type="project" value="InterPro"/>
</dbReference>
<comment type="similarity">
    <text evidence="3">Belongs to the FPG family.</text>
</comment>
<comment type="caution">
    <text evidence="23">The sequence shown here is derived from an EMBL/GenBank/DDBJ whole genome shotgun (WGS) entry which is preliminary data.</text>
</comment>
<dbReference type="PANTHER" id="PTHR22993">
    <property type="entry name" value="FORMAMIDOPYRIMIDINE-DNA GLYCOSYLASE"/>
    <property type="match status" value="1"/>
</dbReference>
<name>A0A7W8D0D1_9FIRM</name>
<dbReference type="Pfam" id="PF06831">
    <property type="entry name" value="H2TH"/>
    <property type="match status" value="1"/>
</dbReference>
<keyword evidence="14" id="KW-0234">DNA repair</keyword>
<evidence type="ECO:0000256" key="1">
    <source>
        <dbReference type="ARBA" id="ARBA00001668"/>
    </source>
</evidence>
<evidence type="ECO:0000256" key="15">
    <source>
        <dbReference type="ARBA" id="ARBA00023239"/>
    </source>
</evidence>
<evidence type="ECO:0000256" key="20">
    <source>
        <dbReference type="PROSITE-ProRule" id="PRU00391"/>
    </source>
</evidence>
<comment type="subunit">
    <text evidence="4">Monomer.</text>
</comment>
<evidence type="ECO:0000256" key="12">
    <source>
        <dbReference type="ARBA" id="ARBA00022833"/>
    </source>
</evidence>
<comment type="cofactor">
    <cofactor evidence="2">
        <name>Zn(2+)</name>
        <dbReference type="ChEBI" id="CHEBI:29105"/>
    </cofactor>
</comment>
<evidence type="ECO:0000259" key="21">
    <source>
        <dbReference type="PROSITE" id="PS51066"/>
    </source>
</evidence>
<keyword evidence="12" id="KW-0862">Zinc</keyword>
<keyword evidence="15 23" id="KW-0456">Lyase</keyword>
<dbReference type="CDD" id="cd08966">
    <property type="entry name" value="EcFpg-like_N"/>
    <property type="match status" value="1"/>
</dbReference>
<gene>
    <name evidence="23" type="ORF">HNQ47_001824</name>
</gene>
<dbReference type="InterPro" id="IPR010979">
    <property type="entry name" value="Ribosomal_uS13-like_H2TH"/>
</dbReference>
<keyword evidence="10 20" id="KW-0863">Zinc-finger</keyword>
<keyword evidence="11 23" id="KW-0378">Hydrolase</keyword>
<dbReference type="GO" id="GO:0140078">
    <property type="term" value="F:class I DNA-(apurinic or apyrimidinic site) endonuclease activity"/>
    <property type="evidence" value="ECO:0007669"/>
    <property type="project" value="UniProtKB-EC"/>
</dbReference>
<evidence type="ECO:0000256" key="5">
    <source>
        <dbReference type="ARBA" id="ARBA00012024"/>
    </source>
</evidence>